<name>A0A232EJ42_9HYME</name>
<evidence type="ECO:0000313" key="2">
    <source>
        <dbReference type="Proteomes" id="UP000215335"/>
    </source>
</evidence>
<keyword evidence="2" id="KW-1185">Reference proteome</keyword>
<evidence type="ECO:0000313" key="1">
    <source>
        <dbReference type="EMBL" id="OXU18373.1"/>
    </source>
</evidence>
<accession>A0A232EJ42</accession>
<proteinExistence type="predicted"/>
<sequence length="429" mass="49381">MINWNCGYKKEDKKCVLLLSNTRIVWQSQFQTLEEELRNTYEGRKSVYCQMCHQSCASVKYLLGPYLYIDTDDAYASSGYTKDLKIDIQNLSNIPTKITIYQQIYILGGVIRYIPPMGDSQIGHYVAYCYTAQKRCIEKNDLLKNSVVLSDKQLSSFKVSAILYVKPTTEMINCNCGYKKEDKKCVLPLPNIRIIWQSQFQTLEEELRNTYEGRKSVYCQMCHQSCASVKYLLGRYLYIDTDDAYASSGYAKDLKIDIQNLTTNLNNIPTKITIHQQIYILGGVIRYIPPMGDSQIGHYVAYCYTAQKRCIEKNDLLKNSVVLSDKQLPPFKVSAILYVKRYTKDLKIDIQNLSNIPTKITIYQQIYILGGVIRYIPPMGDSQIGHYVAYCYTAQKRCIEKNDLLKNSVVLSDKQLSSFKVSAILYVKR</sequence>
<organism evidence="1 2">
    <name type="scientific">Trichomalopsis sarcophagae</name>
    <dbReference type="NCBI Taxonomy" id="543379"/>
    <lineage>
        <taxon>Eukaryota</taxon>
        <taxon>Metazoa</taxon>
        <taxon>Ecdysozoa</taxon>
        <taxon>Arthropoda</taxon>
        <taxon>Hexapoda</taxon>
        <taxon>Insecta</taxon>
        <taxon>Pterygota</taxon>
        <taxon>Neoptera</taxon>
        <taxon>Endopterygota</taxon>
        <taxon>Hymenoptera</taxon>
        <taxon>Apocrita</taxon>
        <taxon>Proctotrupomorpha</taxon>
        <taxon>Chalcidoidea</taxon>
        <taxon>Pteromalidae</taxon>
        <taxon>Pteromalinae</taxon>
        <taxon>Trichomalopsis</taxon>
    </lineage>
</organism>
<dbReference type="Proteomes" id="UP000215335">
    <property type="component" value="Unassembled WGS sequence"/>
</dbReference>
<reference evidence="1 2" key="1">
    <citation type="journal article" date="2017" name="Curr. Biol.">
        <title>The Evolution of Venom by Co-option of Single-Copy Genes.</title>
        <authorList>
            <person name="Martinson E.O."/>
            <person name="Mrinalini"/>
            <person name="Kelkar Y.D."/>
            <person name="Chang C.H."/>
            <person name="Werren J.H."/>
        </authorList>
    </citation>
    <scope>NUCLEOTIDE SEQUENCE [LARGE SCALE GENOMIC DNA]</scope>
    <source>
        <strain evidence="1 2">Alberta</strain>
        <tissue evidence="1">Whole body</tissue>
    </source>
</reference>
<dbReference type="AlphaFoldDB" id="A0A232EJ42"/>
<evidence type="ECO:0008006" key="3">
    <source>
        <dbReference type="Google" id="ProtNLM"/>
    </source>
</evidence>
<protein>
    <recommendedName>
        <fullName evidence="3">USP domain-containing protein</fullName>
    </recommendedName>
</protein>
<comment type="caution">
    <text evidence="1">The sequence shown here is derived from an EMBL/GenBank/DDBJ whole genome shotgun (WGS) entry which is preliminary data.</text>
</comment>
<dbReference type="EMBL" id="NNAY01004095">
    <property type="protein sequence ID" value="OXU18373.1"/>
    <property type="molecule type" value="Genomic_DNA"/>
</dbReference>
<gene>
    <name evidence="1" type="ORF">TSAR_000832</name>
</gene>